<dbReference type="InterPro" id="IPR003772">
    <property type="entry name" value="YceD"/>
</dbReference>
<comment type="caution">
    <text evidence="1">The sequence shown here is derived from an EMBL/GenBank/DDBJ whole genome shotgun (WGS) entry which is preliminary data.</text>
</comment>
<evidence type="ECO:0000313" key="2">
    <source>
        <dbReference type="Proteomes" id="UP001597196"/>
    </source>
</evidence>
<dbReference type="RefSeq" id="WP_203628105.1">
    <property type="nucleotide sequence ID" value="NZ_BOLQ01000018.1"/>
</dbReference>
<dbReference type="Proteomes" id="UP001597196">
    <property type="component" value="Unassembled WGS sequence"/>
</dbReference>
<dbReference type="Pfam" id="PF02620">
    <property type="entry name" value="YceD"/>
    <property type="match status" value="1"/>
</dbReference>
<protein>
    <submittedName>
        <fullName evidence="1">YceD family protein</fullName>
    </submittedName>
</protein>
<keyword evidence="2" id="KW-1185">Reference proteome</keyword>
<evidence type="ECO:0000313" key="1">
    <source>
        <dbReference type="EMBL" id="MFD1429875.1"/>
    </source>
</evidence>
<gene>
    <name evidence="1" type="ORF">ACFQ4P_06400</name>
</gene>
<sequence length="185" mass="20571">MLKWSISELVKYRDQPLHFTTTLDLKKELMARDPEILDMTSLTVDGYISYDKGDLLVSVTLGGKLVIPSTRSLTPVDWPLDFTFTEIYLLNPADKDKYDDGQLLIDLEGSELDLHPAIADHVLLSIPMQVLTPAEAAGEAMPEGDDWSVVGEADYEAGKAEQQTANPAFAKLKQLFPEDDDESKK</sequence>
<name>A0ABW4CJS7_9LACO</name>
<reference evidence="2" key="1">
    <citation type="journal article" date="2019" name="Int. J. Syst. Evol. Microbiol.">
        <title>The Global Catalogue of Microorganisms (GCM) 10K type strain sequencing project: providing services to taxonomists for standard genome sequencing and annotation.</title>
        <authorList>
            <consortium name="The Broad Institute Genomics Platform"/>
            <consortium name="The Broad Institute Genome Sequencing Center for Infectious Disease"/>
            <person name="Wu L."/>
            <person name="Ma J."/>
        </authorList>
    </citation>
    <scope>NUCLEOTIDE SEQUENCE [LARGE SCALE GENOMIC DNA]</scope>
    <source>
        <strain evidence="2">CCM 8980</strain>
    </source>
</reference>
<dbReference type="EMBL" id="JBHTOC010000008">
    <property type="protein sequence ID" value="MFD1429875.1"/>
    <property type="molecule type" value="Genomic_DNA"/>
</dbReference>
<proteinExistence type="predicted"/>
<accession>A0ABW4CJS7</accession>
<organism evidence="1 2">
    <name type="scientific">Lacticaseibacillus mingshuiensis</name>
    <dbReference type="NCBI Taxonomy" id="2799574"/>
    <lineage>
        <taxon>Bacteria</taxon>
        <taxon>Bacillati</taxon>
        <taxon>Bacillota</taxon>
        <taxon>Bacilli</taxon>
        <taxon>Lactobacillales</taxon>
        <taxon>Lactobacillaceae</taxon>
        <taxon>Lacticaseibacillus</taxon>
    </lineage>
</organism>